<gene>
    <name evidence="1" type="ORF">GKZ27_03350</name>
</gene>
<protein>
    <submittedName>
        <fullName evidence="1">Uncharacterized protein</fullName>
    </submittedName>
</protein>
<sequence>MQSLATGLSALVADLGPEAAAALRRSRNKERYRAAVERTWRARPEVGRFVLAHTNGIYIARDERPRKGPDKHRERWVFGIYLDEPAARTEVDAWQAVLLQALQAEGLTVDELRFLPAKWDMRKRKLFPELTEGPAAGGAGTGPAGKAPVRVWREEDESRGLDIVKTATCLAFEDIDLAWAFLEQVRGAVLDEVLLREPTETGSRRDGKIQDKKNYWLVLFVDDPEGMGRIVDAYGGAIRSQARRLGLRIRKIAVRPATPEMAGCHSFQRQGRSLPLKREGR</sequence>
<dbReference type="EMBL" id="WSRR01000005">
    <property type="protein sequence ID" value="MVX60498.1"/>
    <property type="molecule type" value="Genomic_DNA"/>
</dbReference>
<dbReference type="OrthoDB" id="3177761at2"/>
<proteinExistence type="predicted"/>
<organism evidence="1 2">
    <name type="scientific">Adlercreutzia mucosicola</name>
    <dbReference type="NCBI Taxonomy" id="580026"/>
    <lineage>
        <taxon>Bacteria</taxon>
        <taxon>Bacillati</taxon>
        <taxon>Actinomycetota</taxon>
        <taxon>Coriobacteriia</taxon>
        <taxon>Eggerthellales</taxon>
        <taxon>Eggerthellaceae</taxon>
        <taxon>Adlercreutzia</taxon>
    </lineage>
</organism>
<evidence type="ECO:0000313" key="2">
    <source>
        <dbReference type="Proteomes" id="UP000463388"/>
    </source>
</evidence>
<dbReference type="Proteomes" id="UP000463388">
    <property type="component" value="Unassembled WGS sequence"/>
</dbReference>
<dbReference type="AlphaFoldDB" id="A0A6N8JKW9"/>
<reference evidence="1 2" key="1">
    <citation type="submission" date="2019-12" db="EMBL/GenBank/DDBJ databases">
        <title>Microbes associate with the intestines of laboratory mice.</title>
        <authorList>
            <person name="Navarre W."/>
            <person name="Wong E."/>
        </authorList>
    </citation>
    <scope>NUCLEOTIDE SEQUENCE [LARGE SCALE GENOMIC DNA]</scope>
    <source>
        <strain evidence="1 2">NM66_B29</strain>
    </source>
</reference>
<accession>A0A6N8JKW9</accession>
<dbReference type="RefSeq" id="WP_160345061.1">
    <property type="nucleotide sequence ID" value="NZ_WSRR01000005.1"/>
</dbReference>
<comment type="caution">
    <text evidence="1">The sequence shown here is derived from an EMBL/GenBank/DDBJ whole genome shotgun (WGS) entry which is preliminary data.</text>
</comment>
<keyword evidence="2" id="KW-1185">Reference proteome</keyword>
<name>A0A6N8JKW9_9ACTN</name>
<evidence type="ECO:0000313" key="1">
    <source>
        <dbReference type="EMBL" id="MVX60498.1"/>
    </source>
</evidence>